<evidence type="ECO:0000256" key="1">
    <source>
        <dbReference type="SAM" id="Phobius"/>
    </source>
</evidence>
<dbReference type="AlphaFoldDB" id="A0A3G1A5U8"/>
<dbReference type="Proteomes" id="UP000266720">
    <property type="component" value="Chromosome"/>
</dbReference>
<evidence type="ECO:0000313" key="2">
    <source>
        <dbReference type="EMBL" id="AJB41403.1"/>
    </source>
</evidence>
<dbReference type="GeneID" id="25405789"/>
<evidence type="ECO:0000313" key="3">
    <source>
        <dbReference type="Proteomes" id="UP000266720"/>
    </source>
</evidence>
<sequence length="133" mass="14993">MQGQSEVIGAVLLLVIAVALWAIAWNIFYPTYQQASQRLDRERLLAEKGLREYILVERIYLKNGHICAWVTNTGDVQTELVSLYLNNTLAWSGYIDLKAGSSTEVCTSLTTKATYRVKACSYTNCFEVTDYVP</sequence>
<gene>
    <name evidence="2" type="ORF">TCARB_0329</name>
</gene>
<dbReference type="RefSeq" id="WP_052886509.1">
    <property type="nucleotide sequence ID" value="NZ_CP007493.1"/>
</dbReference>
<dbReference type="EMBL" id="CP007493">
    <property type="protein sequence ID" value="AJB41403.1"/>
    <property type="molecule type" value="Genomic_DNA"/>
</dbReference>
<keyword evidence="1" id="KW-1133">Transmembrane helix</keyword>
<protein>
    <submittedName>
        <fullName evidence="2">Uncharacterized protein</fullName>
    </submittedName>
</protein>
<keyword evidence="1" id="KW-0472">Membrane</keyword>
<feature type="transmembrane region" description="Helical" evidence="1">
    <location>
        <begin position="7"/>
        <end position="28"/>
    </location>
</feature>
<reference evidence="3" key="1">
    <citation type="book" date="2010" name="EXTREMOPHILES" publisher="0:0-0">
        <title>Complete genome sequences of ten hyperthermophilic archaea reveal their metabolic capabilities and possible ecological roles.</title>
        <editorList>
            <person name="?"/>
        </editorList>
        <authorList>
            <person name="Ravin N.V."/>
            <person name="Mardanov A.V."/>
            <person name="Bonch-Osmolovskaya E.A."/>
            <person name="Skryabin K.G."/>
        </authorList>
    </citation>
    <scope>NUCLEOTIDE SEQUENCE [LARGE SCALE GENOMIC DNA]</scope>
    <source>
        <strain evidence="3">1505</strain>
    </source>
</reference>
<proteinExistence type="predicted"/>
<organism evidence="2 3">
    <name type="scientific">Thermofilum adornatum 1505</name>
    <dbReference type="NCBI Taxonomy" id="697581"/>
    <lineage>
        <taxon>Archaea</taxon>
        <taxon>Thermoproteota</taxon>
        <taxon>Thermoprotei</taxon>
        <taxon>Thermofilales</taxon>
        <taxon>Thermofilaceae</taxon>
        <taxon>Thermofilum</taxon>
    </lineage>
</organism>
<accession>A0A3G1A5U8</accession>
<name>A0A3G1A5U8_9CREN</name>
<keyword evidence="1" id="KW-0812">Transmembrane</keyword>
<dbReference type="KEGG" id="tcb:TCARB_0329"/>